<sequence length="71" mass="8137">MLAKIHRESTTSSLSLIQIKLGILYIQKHARDQNGFCLPLGVPLHLLMFCYLQFVFNFLIGIVLFLKLIFG</sequence>
<accession>A0A251V2A3</accession>
<proteinExistence type="predicted"/>
<keyword evidence="1" id="KW-1133">Transmembrane helix</keyword>
<evidence type="ECO:0000313" key="2">
    <source>
        <dbReference type="EMBL" id="OTG29524.1"/>
    </source>
</evidence>
<name>A0A251V2A3_HELAN</name>
<dbReference type="Proteomes" id="UP000215914">
    <property type="component" value="Chromosome 4"/>
</dbReference>
<keyword evidence="1" id="KW-0812">Transmembrane</keyword>
<dbReference type="EMBL" id="CM007893">
    <property type="protein sequence ID" value="OTG29524.1"/>
    <property type="molecule type" value="Genomic_DNA"/>
</dbReference>
<dbReference type="InParanoid" id="A0A251V2A3"/>
<keyword evidence="1" id="KW-0472">Membrane</keyword>
<protein>
    <submittedName>
        <fullName evidence="2">Uncharacterized protein</fullName>
    </submittedName>
</protein>
<dbReference type="AlphaFoldDB" id="A0A251V2A3"/>
<feature type="transmembrane region" description="Helical" evidence="1">
    <location>
        <begin position="46"/>
        <end position="70"/>
    </location>
</feature>
<evidence type="ECO:0000313" key="3">
    <source>
        <dbReference type="Proteomes" id="UP000215914"/>
    </source>
</evidence>
<evidence type="ECO:0000256" key="1">
    <source>
        <dbReference type="SAM" id="Phobius"/>
    </source>
</evidence>
<organism evidence="2 3">
    <name type="scientific">Helianthus annuus</name>
    <name type="common">Common sunflower</name>
    <dbReference type="NCBI Taxonomy" id="4232"/>
    <lineage>
        <taxon>Eukaryota</taxon>
        <taxon>Viridiplantae</taxon>
        <taxon>Streptophyta</taxon>
        <taxon>Embryophyta</taxon>
        <taxon>Tracheophyta</taxon>
        <taxon>Spermatophyta</taxon>
        <taxon>Magnoliopsida</taxon>
        <taxon>eudicotyledons</taxon>
        <taxon>Gunneridae</taxon>
        <taxon>Pentapetalae</taxon>
        <taxon>asterids</taxon>
        <taxon>campanulids</taxon>
        <taxon>Asterales</taxon>
        <taxon>Asteraceae</taxon>
        <taxon>Asteroideae</taxon>
        <taxon>Heliantheae alliance</taxon>
        <taxon>Heliantheae</taxon>
        <taxon>Helianthus</taxon>
    </lineage>
</organism>
<keyword evidence="3" id="KW-1185">Reference proteome</keyword>
<gene>
    <name evidence="2" type="ORF">HannXRQ_Chr04g0123211</name>
</gene>
<reference evidence="3" key="1">
    <citation type="journal article" date="2017" name="Nature">
        <title>The sunflower genome provides insights into oil metabolism, flowering and Asterid evolution.</title>
        <authorList>
            <person name="Badouin H."/>
            <person name="Gouzy J."/>
            <person name="Grassa C.J."/>
            <person name="Murat F."/>
            <person name="Staton S.E."/>
            <person name="Cottret L."/>
            <person name="Lelandais-Briere C."/>
            <person name="Owens G.L."/>
            <person name="Carrere S."/>
            <person name="Mayjonade B."/>
            <person name="Legrand L."/>
            <person name="Gill N."/>
            <person name="Kane N.C."/>
            <person name="Bowers J.E."/>
            <person name="Hubner S."/>
            <person name="Bellec A."/>
            <person name="Berard A."/>
            <person name="Berges H."/>
            <person name="Blanchet N."/>
            <person name="Boniface M.C."/>
            <person name="Brunel D."/>
            <person name="Catrice O."/>
            <person name="Chaidir N."/>
            <person name="Claudel C."/>
            <person name="Donnadieu C."/>
            <person name="Faraut T."/>
            <person name="Fievet G."/>
            <person name="Helmstetter N."/>
            <person name="King M."/>
            <person name="Knapp S.J."/>
            <person name="Lai Z."/>
            <person name="Le Paslier M.C."/>
            <person name="Lippi Y."/>
            <person name="Lorenzon L."/>
            <person name="Mandel J.R."/>
            <person name="Marage G."/>
            <person name="Marchand G."/>
            <person name="Marquand E."/>
            <person name="Bret-Mestries E."/>
            <person name="Morien E."/>
            <person name="Nambeesan S."/>
            <person name="Nguyen T."/>
            <person name="Pegot-Espagnet P."/>
            <person name="Pouilly N."/>
            <person name="Raftis F."/>
            <person name="Sallet E."/>
            <person name="Schiex T."/>
            <person name="Thomas J."/>
            <person name="Vandecasteele C."/>
            <person name="Vares D."/>
            <person name="Vear F."/>
            <person name="Vautrin S."/>
            <person name="Crespi M."/>
            <person name="Mangin B."/>
            <person name="Burke J.M."/>
            <person name="Salse J."/>
            <person name="Munos S."/>
            <person name="Vincourt P."/>
            <person name="Rieseberg L.H."/>
            <person name="Langlade N.B."/>
        </authorList>
    </citation>
    <scope>NUCLEOTIDE SEQUENCE [LARGE SCALE GENOMIC DNA]</scope>
    <source>
        <strain evidence="3">cv. SF193</strain>
    </source>
</reference>